<keyword evidence="2" id="KW-1133">Transmembrane helix</keyword>
<keyword evidence="2" id="KW-0812">Transmembrane</keyword>
<protein>
    <submittedName>
        <fullName evidence="3">Uncharacterized protein</fullName>
    </submittedName>
</protein>
<proteinExistence type="predicted"/>
<evidence type="ECO:0000313" key="4">
    <source>
        <dbReference type="Proteomes" id="UP000325291"/>
    </source>
</evidence>
<evidence type="ECO:0000256" key="1">
    <source>
        <dbReference type="SAM" id="MobiDB-lite"/>
    </source>
</evidence>
<reference evidence="3 4" key="1">
    <citation type="submission" date="2019-07" db="EMBL/GenBank/DDBJ databases">
        <title>Aquicoccus porphyridii gen. nov., sp. nov., isolated from a small marine red alga, Porphyridium marinum.</title>
        <authorList>
            <person name="Liu L."/>
        </authorList>
    </citation>
    <scope>NUCLEOTIDE SEQUENCE [LARGE SCALE GENOMIC DNA]</scope>
    <source>
        <strain evidence="3 4">L1 8-17</strain>
    </source>
</reference>
<feature type="transmembrane region" description="Helical" evidence="2">
    <location>
        <begin position="6"/>
        <end position="23"/>
    </location>
</feature>
<keyword evidence="2" id="KW-0472">Membrane</keyword>
<keyword evidence="4" id="KW-1185">Reference proteome</keyword>
<dbReference type="Proteomes" id="UP000325291">
    <property type="component" value="Unassembled WGS sequence"/>
</dbReference>
<evidence type="ECO:0000313" key="3">
    <source>
        <dbReference type="EMBL" id="KAA0920848.1"/>
    </source>
</evidence>
<accession>A0A5A9ZU10</accession>
<organism evidence="3 4">
    <name type="scientific">Aquicoccus porphyridii</name>
    <dbReference type="NCBI Taxonomy" id="1852029"/>
    <lineage>
        <taxon>Bacteria</taxon>
        <taxon>Pseudomonadati</taxon>
        <taxon>Pseudomonadota</taxon>
        <taxon>Alphaproteobacteria</taxon>
        <taxon>Rhodobacterales</taxon>
        <taxon>Paracoccaceae</taxon>
        <taxon>Aquicoccus</taxon>
    </lineage>
</organism>
<feature type="region of interest" description="Disordered" evidence="1">
    <location>
        <begin position="56"/>
        <end position="79"/>
    </location>
</feature>
<dbReference type="RefSeq" id="WP_111362127.1">
    <property type="nucleotide sequence ID" value="NZ_JASHJG010000005.1"/>
</dbReference>
<dbReference type="EMBL" id="VINQ01000001">
    <property type="protein sequence ID" value="KAA0920848.1"/>
    <property type="molecule type" value="Genomic_DNA"/>
</dbReference>
<sequence>MDPRLIAALILSPFVLVFLYAGIHEYRRYKSEGRAQYGLQYDEETGTTHVTALSEDEDGYDHEDFDPNEVNANKDDKNV</sequence>
<feature type="compositionally biased region" description="Acidic residues" evidence="1">
    <location>
        <begin position="56"/>
        <end position="67"/>
    </location>
</feature>
<evidence type="ECO:0000256" key="2">
    <source>
        <dbReference type="SAM" id="Phobius"/>
    </source>
</evidence>
<dbReference type="AlphaFoldDB" id="A0A5A9ZU10"/>
<name>A0A5A9ZU10_9RHOB</name>
<comment type="caution">
    <text evidence="3">The sequence shown here is derived from an EMBL/GenBank/DDBJ whole genome shotgun (WGS) entry which is preliminary data.</text>
</comment>
<gene>
    <name evidence="3" type="ORF">FLO80_01340</name>
</gene>